<feature type="coiled-coil region" evidence="1">
    <location>
        <begin position="1"/>
        <end position="35"/>
    </location>
</feature>
<keyword evidence="1" id="KW-0175">Coiled coil</keyword>
<keyword evidence="2" id="KW-1133">Transmembrane helix</keyword>
<reference evidence="3" key="1">
    <citation type="submission" date="2022-02" db="EMBL/GenBank/DDBJ databases">
        <title>Halalkalibacter sp. nov. isolated from Lonar Lake, India.</title>
        <authorList>
            <person name="Joshi A."/>
            <person name="Thite S."/>
            <person name="Lodha T."/>
        </authorList>
    </citation>
    <scope>NUCLEOTIDE SEQUENCE</scope>
    <source>
        <strain evidence="3">MEB205</strain>
    </source>
</reference>
<evidence type="ECO:0000256" key="2">
    <source>
        <dbReference type="SAM" id="Phobius"/>
    </source>
</evidence>
<organism evidence="3 4">
    <name type="scientific">Halalkalibacter alkaliphilus</name>
    <dbReference type="NCBI Taxonomy" id="2917993"/>
    <lineage>
        <taxon>Bacteria</taxon>
        <taxon>Bacillati</taxon>
        <taxon>Bacillota</taxon>
        <taxon>Bacilli</taxon>
        <taxon>Bacillales</taxon>
        <taxon>Bacillaceae</taxon>
        <taxon>Halalkalibacter</taxon>
    </lineage>
</organism>
<keyword evidence="4" id="KW-1185">Reference proteome</keyword>
<gene>
    <name evidence="3" type="ORF">MF646_19945</name>
</gene>
<keyword evidence="2" id="KW-0472">Membrane</keyword>
<dbReference type="EMBL" id="JAKRYL010000028">
    <property type="protein sequence ID" value="MCL7749395.1"/>
    <property type="molecule type" value="Genomic_DNA"/>
</dbReference>
<name>A0A9X2IAG6_9BACI</name>
<accession>A0A9X2IAG6</accession>
<comment type="caution">
    <text evidence="3">The sequence shown here is derived from an EMBL/GenBank/DDBJ whole genome shotgun (WGS) entry which is preliminary data.</text>
</comment>
<keyword evidence="2" id="KW-0812">Transmembrane</keyword>
<dbReference type="Proteomes" id="UP001139150">
    <property type="component" value="Unassembled WGS sequence"/>
</dbReference>
<proteinExistence type="predicted"/>
<evidence type="ECO:0000313" key="3">
    <source>
        <dbReference type="EMBL" id="MCL7749395.1"/>
    </source>
</evidence>
<protein>
    <submittedName>
        <fullName evidence="3">Uncharacterized protein</fullName>
    </submittedName>
</protein>
<sequence>MDDMEKKQKELELKIKELEAKIEALRVTNEQQLNQKDIPEIVDSILSEKEFALAQEMENKMQQQQLQLIKWSAGTGISVIAVVISIFRIFFM</sequence>
<dbReference type="AlphaFoldDB" id="A0A9X2IAG6"/>
<feature type="transmembrane region" description="Helical" evidence="2">
    <location>
        <begin position="68"/>
        <end position="91"/>
    </location>
</feature>
<evidence type="ECO:0000313" key="4">
    <source>
        <dbReference type="Proteomes" id="UP001139150"/>
    </source>
</evidence>
<evidence type="ECO:0000256" key="1">
    <source>
        <dbReference type="SAM" id="Coils"/>
    </source>
</evidence>
<dbReference type="RefSeq" id="WP_250098256.1">
    <property type="nucleotide sequence ID" value="NZ_JAKRYL010000028.1"/>
</dbReference>